<comment type="similarity">
    <text evidence="1">Belongs to the transferase hexapeptide repeat family.</text>
</comment>
<dbReference type="SUPFAM" id="SSF51161">
    <property type="entry name" value="Trimeric LpxA-like enzymes"/>
    <property type="match status" value="1"/>
</dbReference>
<dbReference type="Pfam" id="PF17836">
    <property type="entry name" value="PglD_N"/>
    <property type="match status" value="1"/>
</dbReference>
<dbReference type="InterPro" id="IPR011004">
    <property type="entry name" value="Trimer_LpxA-like_sf"/>
</dbReference>
<dbReference type="OrthoDB" id="9794407at2"/>
<dbReference type="EMBL" id="CP040078">
    <property type="protein sequence ID" value="QCP53488.1"/>
    <property type="molecule type" value="Genomic_DNA"/>
</dbReference>
<dbReference type="Pfam" id="PF14602">
    <property type="entry name" value="Hexapep_2"/>
    <property type="match status" value="1"/>
</dbReference>
<accession>A0A4P8IVY9</accession>
<feature type="site" description="Increases basicity of active site His" evidence="2">
    <location>
        <position position="140"/>
    </location>
</feature>
<feature type="binding site" evidence="3">
    <location>
        <position position="148"/>
    </location>
    <ligand>
        <name>acetyl-CoA</name>
        <dbReference type="ChEBI" id="CHEBI:57288"/>
    </ligand>
</feature>
<gene>
    <name evidence="5" type="ORF">FAZ95_31080</name>
</gene>
<dbReference type="Gene3D" id="3.40.50.20">
    <property type="match status" value="1"/>
</dbReference>
<evidence type="ECO:0000256" key="2">
    <source>
        <dbReference type="PIRSR" id="PIRSR620019-1"/>
    </source>
</evidence>
<feature type="active site" description="Proton acceptor" evidence="2">
    <location>
        <position position="139"/>
    </location>
</feature>
<proteinExistence type="inferred from homology"/>
<keyword evidence="6" id="KW-1185">Reference proteome</keyword>
<evidence type="ECO:0000256" key="1">
    <source>
        <dbReference type="ARBA" id="ARBA00007274"/>
    </source>
</evidence>
<dbReference type="RefSeq" id="WP_137336258.1">
    <property type="nucleotide sequence ID" value="NZ_CP040078.1"/>
</dbReference>
<evidence type="ECO:0000313" key="5">
    <source>
        <dbReference type="EMBL" id="QCP53488.1"/>
    </source>
</evidence>
<dbReference type="InterPro" id="IPR001451">
    <property type="entry name" value="Hexapep"/>
</dbReference>
<evidence type="ECO:0000259" key="4">
    <source>
        <dbReference type="Pfam" id="PF17836"/>
    </source>
</evidence>
<feature type="domain" description="PglD N-terminal" evidence="4">
    <location>
        <begin position="3"/>
        <end position="61"/>
    </location>
</feature>
<dbReference type="GO" id="GO:0016740">
    <property type="term" value="F:transferase activity"/>
    <property type="evidence" value="ECO:0007669"/>
    <property type="project" value="UniProtKB-KW"/>
</dbReference>
<dbReference type="InterPro" id="IPR041561">
    <property type="entry name" value="PglD_N"/>
</dbReference>
<dbReference type="PANTHER" id="PTHR43300:SF7">
    <property type="entry name" value="UDP-N-ACETYLBACILLOSAMINE N-ACETYLTRANSFERASE"/>
    <property type="match status" value="1"/>
</dbReference>
<sequence>MKDILLVGGGGHCKAVIDVIESTQAWRIAGIVERRGSAISEVMGYEVVGVDDDLHRLRERCEFALVTCGQIKSPDIRIRLFHALKAARFTLPALVSARSHVARSATLGEGTVVMHAAHIGPDARIGANTIVNTRALIEHDAVVGNHCHVATTAVLNGGATIGDRSLIGSGAVCREGVVVGADCIVGMGTRVLKTLPDGALFIGAHAK</sequence>
<protein>
    <submittedName>
        <fullName evidence="5">Acetyltransferase</fullName>
    </submittedName>
</protein>
<reference evidence="5 6" key="1">
    <citation type="submission" date="2019-05" db="EMBL/GenBank/DDBJ databases">
        <title>Burkholderia sp. DHOD12, isolated from subtropical forest soil.</title>
        <authorList>
            <person name="Gao Z.-H."/>
            <person name="Qiu L.-H."/>
        </authorList>
    </citation>
    <scope>NUCLEOTIDE SEQUENCE [LARGE SCALE GENOMIC DNA]</scope>
    <source>
        <strain evidence="5 6">DHOD12</strain>
    </source>
</reference>
<organism evidence="5 6">
    <name type="scientific">Trinickia violacea</name>
    <dbReference type="NCBI Taxonomy" id="2571746"/>
    <lineage>
        <taxon>Bacteria</taxon>
        <taxon>Pseudomonadati</taxon>
        <taxon>Pseudomonadota</taxon>
        <taxon>Betaproteobacteria</taxon>
        <taxon>Burkholderiales</taxon>
        <taxon>Burkholderiaceae</taxon>
        <taxon>Trinickia</taxon>
    </lineage>
</organism>
<evidence type="ECO:0000313" key="6">
    <source>
        <dbReference type="Proteomes" id="UP000298656"/>
    </source>
</evidence>
<dbReference type="Gene3D" id="2.160.10.10">
    <property type="entry name" value="Hexapeptide repeat proteins"/>
    <property type="match status" value="1"/>
</dbReference>
<dbReference type="NCBIfam" id="TIGR03570">
    <property type="entry name" value="NeuD_NnaD"/>
    <property type="match status" value="1"/>
</dbReference>
<dbReference type="AlphaFoldDB" id="A0A4P8IVY9"/>
<dbReference type="PANTHER" id="PTHR43300">
    <property type="entry name" value="ACETYLTRANSFERASE"/>
    <property type="match status" value="1"/>
</dbReference>
<dbReference type="InterPro" id="IPR020019">
    <property type="entry name" value="AcTrfase_PglD-like"/>
</dbReference>
<name>A0A4P8IVY9_9BURK</name>
<dbReference type="CDD" id="cd03360">
    <property type="entry name" value="LbH_AT_putative"/>
    <property type="match status" value="1"/>
</dbReference>
<feature type="binding site" evidence="3">
    <location>
        <position position="69"/>
    </location>
    <ligand>
        <name>substrate</name>
    </ligand>
</feature>
<dbReference type="KEGG" id="tvl:FAZ95_31080"/>
<dbReference type="Proteomes" id="UP000298656">
    <property type="component" value="Chromosome 2"/>
</dbReference>
<dbReference type="InterPro" id="IPR050179">
    <property type="entry name" value="Trans_hexapeptide_repeat"/>
</dbReference>
<evidence type="ECO:0000256" key="3">
    <source>
        <dbReference type="PIRSR" id="PIRSR620019-2"/>
    </source>
</evidence>
<keyword evidence="5" id="KW-0808">Transferase</keyword>